<feature type="domain" description="Sec16 Sec23-binding" evidence="19">
    <location>
        <begin position="581"/>
        <end position="707"/>
    </location>
</feature>
<dbReference type="InterPro" id="IPR001680">
    <property type="entry name" value="WD40_rpt"/>
</dbReference>
<reference evidence="20" key="3">
    <citation type="submission" date="2025-09" db="UniProtKB">
        <authorList>
            <consortium name="Ensembl"/>
        </authorList>
    </citation>
    <scope>IDENTIFICATION</scope>
</reference>
<dbReference type="PANTHER" id="PTHR13923:SF11">
    <property type="entry name" value="SECRETORY 31, ISOFORM D"/>
    <property type="match status" value="1"/>
</dbReference>
<evidence type="ECO:0000256" key="14">
    <source>
        <dbReference type="ARBA" id="ARBA00039468"/>
    </source>
</evidence>
<evidence type="ECO:0000256" key="10">
    <source>
        <dbReference type="ARBA" id="ARBA00022927"/>
    </source>
</evidence>
<evidence type="ECO:0000313" key="20">
    <source>
        <dbReference type="Ensembl" id="ENSCSAVP00000016511.1"/>
    </source>
</evidence>
<keyword evidence="8" id="KW-0256">Endoplasmic reticulum</keyword>
<evidence type="ECO:0000256" key="6">
    <source>
        <dbReference type="ARBA" id="ARBA00022574"/>
    </source>
</evidence>
<dbReference type="FunCoup" id="H2ZFZ5">
    <property type="interactions" value="828"/>
</dbReference>
<dbReference type="GO" id="GO:0005789">
    <property type="term" value="C:endoplasmic reticulum membrane"/>
    <property type="evidence" value="ECO:0007669"/>
    <property type="project" value="UniProtKB-SubCell"/>
</dbReference>
<reference evidence="21" key="1">
    <citation type="submission" date="2003-08" db="EMBL/GenBank/DDBJ databases">
        <authorList>
            <person name="Birren B."/>
            <person name="Nusbaum C."/>
            <person name="Abebe A."/>
            <person name="Abouelleil A."/>
            <person name="Adekoya E."/>
            <person name="Ait-zahra M."/>
            <person name="Allen N."/>
            <person name="Allen T."/>
            <person name="An P."/>
            <person name="Anderson M."/>
            <person name="Anderson S."/>
            <person name="Arachchi H."/>
            <person name="Armbruster J."/>
            <person name="Bachantsang P."/>
            <person name="Baldwin J."/>
            <person name="Barry A."/>
            <person name="Bayul T."/>
            <person name="Blitshsteyn B."/>
            <person name="Bloom T."/>
            <person name="Blye J."/>
            <person name="Boguslavskiy L."/>
            <person name="Borowsky M."/>
            <person name="Boukhgalter B."/>
            <person name="Brunache A."/>
            <person name="Butler J."/>
            <person name="Calixte N."/>
            <person name="Calvo S."/>
            <person name="Camarata J."/>
            <person name="Campo K."/>
            <person name="Chang J."/>
            <person name="Cheshatsang Y."/>
            <person name="Citroen M."/>
            <person name="Collymore A."/>
            <person name="Considine T."/>
            <person name="Cook A."/>
            <person name="Cooke P."/>
            <person name="Corum B."/>
            <person name="Cuomo C."/>
            <person name="David R."/>
            <person name="Dawoe T."/>
            <person name="Degray S."/>
            <person name="Dodge S."/>
            <person name="Dooley K."/>
            <person name="Dorje P."/>
            <person name="Dorjee K."/>
            <person name="Dorris L."/>
            <person name="Duffey N."/>
            <person name="Dupes A."/>
            <person name="Elkins T."/>
            <person name="Engels R."/>
            <person name="Erickson J."/>
            <person name="Farina A."/>
            <person name="Faro S."/>
            <person name="Ferreira P."/>
            <person name="Fischer H."/>
            <person name="Fitzgerald M."/>
            <person name="Foley K."/>
            <person name="Gage D."/>
            <person name="Galagan J."/>
            <person name="Gearin G."/>
            <person name="Gnerre S."/>
            <person name="Gnirke A."/>
            <person name="Goyette A."/>
            <person name="Graham J."/>
            <person name="Grandbois E."/>
            <person name="Gyaltsen K."/>
            <person name="Hafez N."/>
            <person name="Hagopian D."/>
            <person name="Hagos B."/>
            <person name="Hall J."/>
            <person name="Hatcher B."/>
            <person name="Heller A."/>
            <person name="Higgins H."/>
            <person name="Honan T."/>
            <person name="Horn A."/>
            <person name="Houde N."/>
            <person name="Hughes L."/>
            <person name="Hulme W."/>
            <person name="Husby E."/>
            <person name="Iliev I."/>
            <person name="Jaffe D."/>
            <person name="Jones C."/>
            <person name="Kamal M."/>
            <person name="Kamat A."/>
            <person name="Kamvysselis M."/>
            <person name="Karlsson E."/>
            <person name="Kells C."/>
            <person name="Kieu A."/>
            <person name="Kisner P."/>
            <person name="Kodira C."/>
            <person name="Kulbokas E."/>
            <person name="Labutti K."/>
            <person name="Lama D."/>
            <person name="Landers T."/>
            <person name="Leger J."/>
            <person name="Levine S."/>
            <person name="Lewis D."/>
            <person name="Lewis T."/>
            <person name="Lindblad-toh K."/>
            <person name="Liu X."/>
            <person name="Lokyitsang T."/>
            <person name="Lokyitsang Y."/>
            <person name="Lucien O."/>
            <person name="Lui A."/>
            <person name="Ma L.J."/>
            <person name="Mabbitt R."/>
            <person name="Macdonald J."/>
            <person name="Maclean C."/>
            <person name="Major J."/>
            <person name="Manning J."/>
            <person name="Marabella R."/>
            <person name="Maru K."/>
            <person name="Matthews C."/>
            <person name="Mauceli E."/>
            <person name="Mccarthy M."/>
            <person name="Mcdonough S."/>
            <person name="Mcghee T."/>
            <person name="Meldrim J."/>
            <person name="Meneus L."/>
            <person name="Mesirov J."/>
            <person name="Mihalev A."/>
            <person name="Mihova T."/>
            <person name="Mikkelsen T."/>
            <person name="Mlenga V."/>
            <person name="Moru K."/>
            <person name="Mozes J."/>
            <person name="Mulrain L."/>
            <person name="Munson G."/>
            <person name="Naylor J."/>
            <person name="Newes C."/>
            <person name="Nguyen C."/>
            <person name="Nguyen N."/>
            <person name="Nguyen T."/>
            <person name="Nicol R."/>
            <person name="Nielsen C."/>
            <person name="Nizzari M."/>
            <person name="Norbu C."/>
            <person name="Norbu N."/>
            <person name="O'donnell P."/>
            <person name="Okoawo O."/>
            <person name="O'leary S."/>
            <person name="Omotosho B."/>
            <person name="O'neill K."/>
            <person name="Osman S."/>
            <person name="Parker S."/>
            <person name="Perrin D."/>
            <person name="Phunkhang P."/>
            <person name="Piqani B."/>
            <person name="Purcell S."/>
            <person name="Rachupka T."/>
            <person name="Ramasamy U."/>
            <person name="Rameau R."/>
            <person name="Ray V."/>
            <person name="Raymond C."/>
            <person name="Retta R."/>
            <person name="Richardson S."/>
            <person name="Rise C."/>
            <person name="Rodriguez J."/>
            <person name="Rogers J."/>
            <person name="Rogov P."/>
            <person name="Rutman M."/>
            <person name="Schupbach R."/>
            <person name="Seaman C."/>
            <person name="Settipalli S."/>
            <person name="Sharpe T."/>
            <person name="Sheridan J."/>
            <person name="Sherpa N."/>
            <person name="Shi J."/>
            <person name="Smirnov S."/>
            <person name="Smith C."/>
            <person name="Sougnez C."/>
            <person name="Spencer B."/>
            <person name="Stalker J."/>
            <person name="Stange-thomann N."/>
            <person name="Stavropoulos S."/>
            <person name="Stetson K."/>
            <person name="Stone C."/>
            <person name="Stone S."/>
            <person name="Stubbs M."/>
            <person name="Talamas J."/>
            <person name="Tchuinga P."/>
            <person name="Tenzing P."/>
            <person name="Tesfaye S."/>
            <person name="Theodore J."/>
            <person name="Thoulutsang Y."/>
            <person name="Topham K."/>
            <person name="Towey S."/>
            <person name="Tsamla T."/>
            <person name="Tsomo N."/>
            <person name="Vallee D."/>
            <person name="Vassiliev H."/>
            <person name="Venkataraman V."/>
            <person name="Vinson J."/>
            <person name="Vo A."/>
            <person name="Wade C."/>
            <person name="Wang S."/>
            <person name="Wangchuk T."/>
            <person name="Wangdi T."/>
            <person name="Whittaker C."/>
            <person name="Wilkinson J."/>
            <person name="Wu Y."/>
            <person name="Wyman D."/>
            <person name="Yadav S."/>
            <person name="Yang S."/>
            <person name="Yang X."/>
            <person name="Yeager S."/>
            <person name="Yee E."/>
            <person name="Young G."/>
            <person name="Zainoun J."/>
            <person name="Zembeck L."/>
            <person name="Zimmer A."/>
            <person name="Zody M."/>
            <person name="Lander E."/>
        </authorList>
    </citation>
    <scope>NUCLEOTIDE SEQUENCE [LARGE SCALE GENOMIC DNA]</scope>
</reference>
<dbReference type="Gene3D" id="1.25.40.1030">
    <property type="match status" value="1"/>
</dbReference>
<accession>H2ZFZ5</accession>
<comment type="subcellular location">
    <subcellularLocation>
        <location evidence="1">Cytoplasmic vesicle membrane</location>
        <topology evidence="1">Peripheral membrane protein</topology>
        <orientation evidence="1">Cytoplasmic side</orientation>
    </subcellularLocation>
    <subcellularLocation>
        <location evidence="2">Endoplasmic reticulum membrane</location>
        <topology evidence="2">Peripheral membrane protein</topology>
    </subcellularLocation>
</comment>
<keyword evidence="7" id="KW-0677">Repeat</keyword>
<feature type="region of interest" description="Disordered" evidence="18">
    <location>
        <begin position="805"/>
        <end position="836"/>
    </location>
</feature>
<comment type="similarity">
    <text evidence="3">Belongs to the WD repeat SEC31 family.</text>
</comment>
<dbReference type="GO" id="GO:0015031">
    <property type="term" value="P:protein transport"/>
    <property type="evidence" value="ECO:0007669"/>
    <property type="project" value="UniProtKB-KW"/>
</dbReference>
<evidence type="ECO:0000313" key="21">
    <source>
        <dbReference type="Proteomes" id="UP000007875"/>
    </source>
</evidence>
<evidence type="ECO:0000256" key="4">
    <source>
        <dbReference type="ARBA" id="ARBA00022448"/>
    </source>
</evidence>
<evidence type="ECO:0000256" key="16">
    <source>
        <dbReference type="ARBA" id="ARBA00043112"/>
    </source>
</evidence>
<dbReference type="Gene3D" id="1.20.940.10">
    <property type="entry name" value="Functional domain of the splicing factor Prp18"/>
    <property type="match status" value="1"/>
</dbReference>
<protein>
    <recommendedName>
        <fullName evidence="14">Protein transport protein Sec31A</fullName>
    </recommendedName>
    <alternativeName>
        <fullName evidence="16">SEC31-like protein 1</fullName>
    </alternativeName>
    <alternativeName>
        <fullName evidence="15">SEC31-related protein A</fullName>
    </alternativeName>
</protein>
<dbReference type="GO" id="GO:0005198">
    <property type="term" value="F:structural molecule activity"/>
    <property type="evidence" value="ECO:0007669"/>
    <property type="project" value="TreeGrafter"/>
</dbReference>
<sequence length="1236" mass="136791">MVKIKQVNVAANYAWSPAENHPVYIAAGTAAQQLDATFSSNAKLELYAVDMADESYTVKCAGTIETENRFQKVVWGSNYTDGAHTSGLIVCGTDKGNIEIYNPEKILENEADCVLTTSKHTGPVRSLDFNNFQKNLFASGANDSEIFIWDLKNPTNPMTPGAKTQPTSAVGALAWNKQVQHILASTSSLTSGPCCVVWDLRKNEPIIKVQDPSGRMQCSDVTWHPDVATQLVLSSEDDHLPVVQLWDLRFATSPMKVLEKHSKGVLSVSWCKQDADLLLTCGKDNQVYCWNPNSSPPEILCELETGAQWCFDVQWCPRNPNVVSTGSFDGVIAIHSIMGGCAPVDSANQNQAQRNKITDAFGSDAFAGEAPNQQQQQPKAKSVPLKKPPKWMRRPCAASFSFGGKLVSFGNNPPAENQHQQPNHRVVKISQVVTEEKLLERSAELRRALADDAQCTDYCRKKLADAQNEFEEDFWSFLKVNFESEPRKEFLQLLGYNKVDLKAKVSFYLEYQLWKGNLNSQLWQLKLKSQLWQGNLNSQLWQGNFPQNNPTVPQNKKLTIFPPLPAMIFGLKGSLYIDSMISQALLIGDYEAAVDLCLHSNRMADAIVVAMAGGPELMEKTQKRYFEANESKISRLLSAVVMKNWGDVVKSCDLENWKEALASLLTYASPDELITLCDELGARLEKHPDLKSNACLCYICSGNIEQLVRSWNNVKPENNSNDIQDLIEKMMVLHRVVEQRSGGRSAASMGETASEKLSEYAHMLAAQGQLNAAMEMLPASSDKISIQILRDRLFHSQGDDVAGYQPPIYSTGLYNNQQNQQRGYQPTPATQPVRSQYNQQVTSPFIAFKPPRNQMYQPAQQRPAATPNRPQDVNPYARPNQAPTYSGKGFLNQVGFISILGTFMLPPLLTLSSKMSEWTPQAPTSMFTPQPVSMSTPQVPGLMPVSESTDRSITTPEICMWLSFLCCHKNFSFLIMPQSQAPSYQPYMAPVSAPQAVPQPMGNPPGPPSNGYTPDAERKHSSGGWNDPPALDPNRIPKKKKVPQPTTTINRPDGYKQPSPQPIDTSQLNMMTPAAPAPTPMGQMMQPGSSPMMQPGTSPIMPGVYPSSAPMQNIPPTGALKGAPKAPIPTEHQILQTQFDELIKKAMNQNNNQQIKRKLDECSRRIEFLYDKLRGNSLSPNIIGGLHQVAQSVASRDYAGGLRHHTHIVTHSNFSEISAFMPGLKSLLQIAGQLRI</sequence>
<dbReference type="Ensembl" id="ENSCSAVT00000016692.1">
    <property type="protein sequence ID" value="ENSCSAVP00000016511.1"/>
    <property type="gene ID" value="ENSCSAVG00000009716.1"/>
</dbReference>
<evidence type="ECO:0000256" key="13">
    <source>
        <dbReference type="ARBA" id="ARBA00025471"/>
    </source>
</evidence>
<organism evidence="20 21">
    <name type="scientific">Ciona savignyi</name>
    <name type="common">Pacific transparent sea squirt</name>
    <dbReference type="NCBI Taxonomy" id="51511"/>
    <lineage>
        <taxon>Eukaryota</taxon>
        <taxon>Metazoa</taxon>
        <taxon>Chordata</taxon>
        <taxon>Tunicata</taxon>
        <taxon>Ascidiacea</taxon>
        <taxon>Phlebobranchia</taxon>
        <taxon>Cionidae</taxon>
        <taxon>Ciona</taxon>
    </lineage>
</organism>
<evidence type="ECO:0000256" key="1">
    <source>
        <dbReference type="ARBA" id="ARBA00004180"/>
    </source>
</evidence>
<dbReference type="FunFam" id="2.130.10.10:FF:000009">
    <property type="entry name" value="Protein transport protein Sec31A isoform A"/>
    <property type="match status" value="1"/>
</dbReference>
<evidence type="ECO:0000259" key="19">
    <source>
        <dbReference type="Pfam" id="PF12931"/>
    </source>
</evidence>
<feature type="repeat" description="WD" evidence="17">
    <location>
        <begin position="258"/>
        <end position="291"/>
    </location>
</feature>
<evidence type="ECO:0000256" key="18">
    <source>
        <dbReference type="SAM" id="MobiDB-lite"/>
    </source>
</evidence>
<dbReference type="PANTHER" id="PTHR13923">
    <property type="entry name" value="SEC31-RELATED PROTEIN"/>
    <property type="match status" value="1"/>
</dbReference>
<evidence type="ECO:0000256" key="9">
    <source>
        <dbReference type="ARBA" id="ARBA00022892"/>
    </source>
</evidence>
<evidence type="ECO:0000256" key="12">
    <source>
        <dbReference type="ARBA" id="ARBA00023329"/>
    </source>
</evidence>
<comment type="function">
    <text evidence="13">Component of the coat protein complex II (COPII) which promotes the formation of transport vesicles from the endoplasmic reticulum (ER). The coat has two main functions, the physical deformation of the endoplasmic reticulum membrane into vesicles and the selection of cargo molecules.</text>
</comment>
<keyword evidence="4" id="KW-0813">Transport</keyword>
<dbReference type="FunFam" id="1.20.940.10:FF:000001">
    <property type="entry name" value="Protein transport protein Sec31A isoform A"/>
    <property type="match status" value="1"/>
</dbReference>
<feature type="compositionally biased region" description="Polar residues" evidence="18">
    <location>
        <begin position="923"/>
        <end position="938"/>
    </location>
</feature>
<dbReference type="GeneTree" id="ENSGT00390000003175"/>
<dbReference type="Gene3D" id="2.130.10.10">
    <property type="entry name" value="YVTN repeat-like/Quinoprotein amine dehydrogenase"/>
    <property type="match status" value="1"/>
</dbReference>
<keyword evidence="10" id="KW-0653">Protein transport</keyword>
<feature type="region of interest" description="Disordered" evidence="18">
    <location>
        <begin position="849"/>
        <end position="881"/>
    </location>
</feature>
<keyword evidence="12" id="KW-0968">Cytoplasmic vesicle</keyword>
<keyword evidence="11" id="KW-0472">Membrane</keyword>
<dbReference type="SUPFAM" id="SSF50978">
    <property type="entry name" value="WD40 repeat-like"/>
    <property type="match status" value="1"/>
</dbReference>
<evidence type="ECO:0000256" key="8">
    <source>
        <dbReference type="ARBA" id="ARBA00022824"/>
    </source>
</evidence>
<dbReference type="GO" id="GO:0007029">
    <property type="term" value="P:endoplasmic reticulum organization"/>
    <property type="evidence" value="ECO:0007669"/>
    <property type="project" value="TreeGrafter"/>
</dbReference>
<proteinExistence type="inferred from homology"/>
<feature type="region of interest" description="Disordered" evidence="18">
    <location>
        <begin position="995"/>
        <end position="1077"/>
    </location>
</feature>
<reference evidence="20" key="2">
    <citation type="submission" date="2025-08" db="UniProtKB">
        <authorList>
            <consortium name="Ensembl"/>
        </authorList>
    </citation>
    <scope>IDENTIFICATION</scope>
</reference>
<feature type="repeat" description="WD" evidence="17">
    <location>
        <begin position="117"/>
        <end position="159"/>
    </location>
</feature>
<evidence type="ECO:0000256" key="5">
    <source>
        <dbReference type="ARBA" id="ARBA00022490"/>
    </source>
</evidence>
<feature type="region of interest" description="Disordered" evidence="18">
    <location>
        <begin position="368"/>
        <end position="390"/>
    </location>
</feature>
<dbReference type="InterPro" id="IPR015943">
    <property type="entry name" value="WD40/YVTN_repeat-like_dom_sf"/>
</dbReference>
<keyword evidence="5" id="KW-0963">Cytoplasm</keyword>
<keyword evidence="6 17" id="KW-0853">WD repeat</keyword>
<evidence type="ECO:0000256" key="15">
    <source>
        <dbReference type="ARBA" id="ARBA00041470"/>
    </source>
</evidence>
<dbReference type="Proteomes" id="UP000007875">
    <property type="component" value="Unassembled WGS sequence"/>
</dbReference>
<evidence type="ECO:0000256" key="11">
    <source>
        <dbReference type="ARBA" id="ARBA00023136"/>
    </source>
</evidence>
<keyword evidence="21" id="KW-1185">Reference proteome</keyword>
<dbReference type="Pfam" id="PF12931">
    <property type="entry name" value="TPR_Sec16"/>
    <property type="match status" value="1"/>
</dbReference>
<dbReference type="Pfam" id="PF00400">
    <property type="entry name" value="WD40"/>
    <property type="match status" value="2"/>
</dbReference>
<dbReference type="AlphaFoldDB" id="H2ZFZ5"/>
<evidence type="ECO:0000256" key="2">
    <source>
        <dbReference type="ARBA" id="ARBA00004406"/>
    </source>
</evidence>
<dbReference type="eggNOG" id="KOG0307">
    <property type="taxonomic scope" value="Eukaryota"/>
</dbReference>
<dbReference type="InParanoid" id="H2ZFZ5"/>
<dbReference type="GO" id="GO:0030127">
    <property type="term" value="C:COPII vesicle coat"/>
    <property type="evidence" value="ECO:0007669"/>
    <property type="project" value="TreeGrafter"/>
</dbReference>
<feature type="compositionally biased region" description="Polar residues" evidence="18">
    <location>
        <begin position="822"/>
        <end position="836"/>
    </location>
</feature>
<dbReference type="InterPro" id="IPR036322">
    <property type="entry name" value="WD40_repeat_dom_sf"/>
</dbReference>
<dbReference type="InterPro" id="IPR024298">
    <property type="entry name" value="Sec16_Sec23-bd"/>
</dbReference>
<evidence type="ECO:0000256" key="7">
    <source>
        <dbReference type="ARBA" id="ARBA00022737"/>
    </source>
</evidence>
<dbReference type="SMART" id="SM00320">
    <property type="entry name" value="WD40"/>
    <property type="match status" value="6"/>
</dbReference>
<dbReference type="PROSITE" id="PS50294">
    <property type="entry name" value="WD_REPEATS_REGION"/>
    <property type="match status" value="1"/>
</dbReference>
<dbReference type="PROSITE" id="PS50082">
    <property type="entry name" value="WD_REPEATS_2"/>
    <property type="match status" value="2"/>
</dbReference>
<dbReference type="FunFam" id="1.25.40.1030:FF:000011">
    <property type="entry name" value="SEC31 homolog B, COPII coat complex component"/>
    <property type="match status" value="1"/>
</dbReference>
<name>H2ZFZ5_CIOSA</name>
<evidence type="ECO:0000256" key="17">
    <source>
        <dbReference type="PROSITE-ProRule" id="PRU00221"/>
    </source>
</evidence>
<dbReference type="GO" id="GO:0070971">
    <property type="term" value="C:endoplasmic reticulum exit site"/>
    <property type="evidence" value="ECO:0007669"/>
    <property type="project" value="TreeGrafter"/>
</dbReference>
<evidence type="ECO:0000256" key="3">
    <source>
        <dbReference type="ARBA" id="ARBA00009358"/>
    </source>
</evidence>
<keyword evidence="9" id="KW-0931">ER-Golgi transport</keyword>
<dbReference type="InterPro" id="IPR040251">
    <property type="entry name" value="SEC31-like"/>
</dbReference>
<feature type="region of interest" description="Disordered" evidence="18">
    <location>
        <begin position="923"/>
        <end position="948"/>
    </location>
</feature>
<dbReference type="GO" id="GO:0090110">
    <property type="term" value="P:COPII-coated vesicle cargo loading"/>
    <property type="evidence" value="ECO:0007669"/>
    <property type="project" value="TreeGrafter"/>
</dbReference>
<dbReference type="STRING" id="51511.ENSCSAVP00000016511"/>